<keyword evidence="4 6" id="KW-1133">Transmembrane helix</keyword>
<feature type="transmembrane region" description="Helical" evidence="6">
    <location>
        <begin position="297"/>
        <end position="329"/>
    </location>
</feature>
<dbReference type="InterPro" id="IPR022324">
    <property type="entry name" value="Bacilysin_exporter_BacE_put"/>
</dbReference>
<reference evidence="7" key="1">
    <citation type="submission" date="2023-10" db="EMBL/GenBank/DDBJ databases">
        <title>Production of high quality cheese from raw caw milk (raw cheese).</title>
        <authorList>
            <person name="Samouris G."/>
        </authorList>
    </citation>
    <scope>NUCLEOTIDE SEQUENCE</scope>
    <source>
        <strain evidence="7">M17-3</strain>
    </source>
</reference>
<dbReference type="PANTHER" id="PTHR23513">
    <property type="entry name" value="INTEGRAL MEMBRANE EFFLUX PROTEIN-RELATED"/>
    <property type="match status" value="1"/>
</dbReference>
<evidence type="ECO:0000256" key="1">
    <source>
        <dbReference type="ARBA" id="ARBA00004651"/>
    </source>
</evidence>
<proteinExistence type="predicted"/>
<evidence type="ECO:0000256" key="6">
    <source>
        <dbReference type="SAM" id="Phobius"/>
    </source>
</evidence>
<dbReference type="AlphaFoldDB" id="A0AAE4NNW3"/>
<keyword evidence="2" id="KW-1003">Cell membrane</keyword>
<comment type="caution">
    <text evidence="7">The sequence shown here is derived from an EMBL/GenBank/DDBJ whole genome shotgun (WGS) entry which is preliminary data.</text>
</comment>
<feature type="transmembrane region" description="Helical" evidence="6">
    <location>
        <begin position="266"/>
        <end position="285"/>
    </location>
</feature>
<feature type="non-terminal residue" evidence="7">
    <location>
        <position position="403"/>
    </location>
</feature>
<dbReference type="SUPFAM" id="SSF103473">
    <property type="entry name" value="MFS general substrate transporter"/>
    <property type="match status" value="1"/>
</dbReference>
<dbReference type="Pfam" id="PF07690">
    <property type="entry name" value="MFS_1"/>
    <property type="match status" value="1"/>
</dbReference>
<feature type="transmembrane region" description="Helical" evidence="6">
    <location>
        <begin position="43"/>
        <end position="64"/>
    </location>
</feature>
<keyword evidence="5 6" id="KW-0472">Membrane</keyword>
<evidence type="ECO:0000256" key="4">
    <source>
        <dbReference type="ARBA" id="ARBA00022989"/>
    </source>
</evidence>
<dbReference type="Proteomes" id="UP001186047">
    <property type="component" value="Unassembled WGS sequence"/>
</dbReference>
<dbReference type="PANTHER" id="PTHR23513:SF6">
    <property type="entry name" value="MAJOR FACILITATOR SUPERFAMILY ASSOCIATED DOMAIN-CONTAINING PROTEIN"/>
    <property type="match status" value="1"/>
</dbReference>
<keyword evidence="3 6" id="KW-0812">Transmembrane</keyword>
<evidence type="ECO:0000256" key="3">
    <source>
        <dbReference type="ARBA" id="ARBA00022692"/>
    </source>
</evidence>
<evidence type="ECO:0000313" key="7">
    <source>
        <dbReference type="EMBL" id="MDV2631398.1"/>
    </source>
</evidence>
<feature type="transmembrane region" description="Helical" evidence="6">
    <location>
        <begin position="76"/>
        <end position="94"/>
    </location>
</feature>
<evidence type="ECO:0000256" key="5">
    <source>
        <dbReference type="ARBA" id="ARBA00023136"/>
    </source>
</evidence>
<feature type="transmembrane region" description="Helical" evidence="6">
    <location>
        <begin position="228"/>
        <end position="254"/>
    </location>
</feature>
<dbReference type="PRINTS" id="PR01988">
    <property type="entry name" value="EXPORTERBACE"/>
</dbReference>
<protein>
    <submittedName>
        <fullName evidence="7">MFS transporter</fullName>
    </submittedName>
</protein>
<dbReference type="GO" id="GO:0022857">
    <property type="term" value="F:transmembrane transporter activity"/>
    <property type="evidence" value="ECO:0007669"/>
    <property type="project" value="InterPro"/>
</dbReference>
<sequence>MKLIKENKAYASLLFSSIFSMLGTSLFNIVFLIFASRLPNPKIMISLAELCILLPIVFATYTGYLADKTKRKSSSMIYFSLIQGILFLFLIFFIEQRNVVAFFVVALVKISTDLMTSYKSGLRAPILQNNLSNENLQTAFGQIQGTSSIVEIIGQPLGVTILAISHQSFEIVLFINGILYFISGLILWLYQKKLTFKSTKSTQKYSFNIKTSLTEIKEIFTLNGDSNFIVLLFSLVMINFILAGIGPLISLAMLKFNPFPTNYGTAIMIFNVVLMLGMLTGSFMMNDRLKNWLLPELLIFSFLMISLFSFLITNQAIISLLFLFLLAYISSKASPKVNSLVFENISTENLGKVTGGITTLFTFSVPFGGAIFVFLANFISVPFTFYIIAIISILIFILLVLEK</sequence>
<feature type="transmembrane region" description="Helical" evidence="6">
    <location>
        <begin position="171"/>
        <end position="190"/>
    </location>
</feature>
<evidence type="ECO:0000313" key="8">
    <source>
        <dbReference type="Proteomes" id="UP001186047"/>
    </source>
</evidence>
<name>A0AAE4NNW3_9LACT</name>
<accession>A0AAE4NNW3</accession>
<dbReference type="EMBL" id="JAWHVL010000002">
    <property type="protein sequence ID" value="MDV2631398.1"/>
    <property type="molecule type" value="Genomic_DNA"/>
</dbReference>
<feature type="transmembrane region" description="Helical" evidence="6">
    <location>
        <begin position="383"/>
        <end position="401"/>
    </location>
</feature>
<dbReference type="InterPro" id="IPR036259">
    <property type="entry name" value="MFS_trans_sf"/>
</dbReference>
<evidence type="ECO:0000256" key="2">
    <source>
        <dbReference type="ARBA" id="ARBA00022475"/>
    </source>
</evidence>
<dbReference type="GO" id="GO:0005886">
    <property type="term" value="C:plasma membrane"/>
    <property type="evidence" value="ECO:0007669"/>
    <property type="project" value="UniProtKB-SubCell"/>
</dbReference>
<comment type="subcellular location">
    <subcellularLocation>
        <location evidence="1">Cell membrane</location>
        <topology evidence="1">Multi-pass membrane protein</topology>
    </subcellularLocation>
</comment>
<dbReference type="RefSeq" id="WP_317058846.1">
    <property type="nucleotide sequence ID" value="NZ_JAWHVL010000002.1"/>
</dbReference>
<organism evidence="7 8">
    <name type="scientific">Lactococcus lactis</name>
    <dbReference type="NCBI Taxonomy" id="1358"/>
    <lineage>
        <taxon>Bacteria</taxon>
        <taxon>Bacillati</taxon>
        <taxon>Bacillota</taxon>
        <taxon>Bacilli</taxon>
        <taxon>Lactobacillales</taxon>
        <taxon>Streptococcaceae</taxon>
        <taxon>Lactococcus</taxon>
    </lineage>
</organism>
<feature type="transmembrane region" description="Helical" evidence="6">
    <location>
        <begin position="12"/>
        <end position="37"/>
    </location>
</feature>
<feature type="transmembrane region" description="Helical" evidence="6">
    <location>
        <begin position="350"/>
        <end position="377"/>
    </location>
</feature>
<dbReference type="Gene3D" id="1.20.1250.20">
    <property type="entry name" value="MFS general substrate transporter like domains"/>
    <property type="match status" value="1"/>
</dbReference>
<dbReference type="InterPro" id="IPR011701">
    <property type="entry name" value="MFS"/>
</dbReference>
<gene>
    <name evidence="7" type="ORF">RZO31_00715</name>
</gene>